<feature type="domain" description="RDRP core" evidence="3">
    <location>
        <begin position="332"/>
        <end position="963"/>
    </location>
</feature>
<dbReference type="GO" id="GO:0030422">
    <property type="term" value="P:siRNA processing"/>
    <property type="evidence" value="ECO:0007669"/>
    <property type="project" value="TreeGrafter"/>
</dbReference>
<protein>
    <recommendedName>
        <fullName evidence="1">RNA-dependent RNA polymerase</fullName>
        <ecNumber evidence="1">2.7.7.48</ecNumber>
    </recommendedName>
</protein>
<dbReference type="EMBL" id="LKCN02000003">
    <property type="protein sequence ID" value="RCI14848.1"/>
    <property type="molecule type" value="Genomic_DNA"/>
</dbReference>
<dbReference type="GO" id="GO:0003968">
    <property type="term" value="F:RNA-directed RNA polymerase activity"/>
    <property type="evidence" value="ECO:0007669"/>
    <property type="project" value="UniProtKB-KW"/>
</dbReference>
<sequence length="1181" mass="133373">MPSAEDMLAELKRTIDRLNITYDLGIRIPDPTLSPRKAKLLNPKSDEDGDKLYRLIRFNYFRDPGRLSACIGRFHHEASAILGSSSEFGKSAQKRAVILRTFLDILQGNAGPKRSLDEFVESEPKRPKSREAGFRPDLVDALPVRSSPLFGSSPGPRASSLSNPSERRFVNTPDNDYDEFPMTSNEYRDLVNRFYEENLVAKRRPSAPVSMIERFNSSPGWTPSFDQKLQRIWPCLPGLDSAPMAVLWEFIRIFQSCGVEPSTYQYDEKWLDQQVFRNTLASDPSLKGKTLPPACSSKAWSLATTSFSTKTDQVYLTAELEICPPSNKVASPFRLSLKPLEVDQGCRLSRRFGADRFLTVNIPDPKTLRRKLGEHDRGKGDALVKFNSWLFSSSPHVFLGREWVPYFFSKKGTKKGTKKATTKGTKEAQSMLSRIFLFATDGPGFRKASAGAFPCSDEALTPLSRTKMTLDGLTHWAIGIKDADNSAKSAVKLFSRWSLSHTKTWPTEELERSQIRFKRDIGTHEVMNDGLGRMSKALARKIASHLGLSDTPAGYQGRIGSAKGFWIIDVESELYDGDVWIELYPSQIKWKCDFLESSYRIFEVRAYAREAKTGSLNHQFIPLLEAQAIDRLDMRRCIEEALRNSLMADLEALMLALDHPEDLRLWLRQVGQTSSQGVRFLAGLPRSKEDIVAFLVDAGFRPRQLRYMQELCREIGEKKAESLMDKLHVPIPQSTNLFMVADFTGVLEEGQICVNFSTKFEADDFCDTALDGLDVLVARAPAHTLSDIQKVVAVSHPKLRKLKDVVVFSTKGTKPLAALLSGGDYDGDICWVCWDRKIVDNFRGAPVPESAEGPKVDKLHMTVDDLTRGTTVKYWRKICYKFTYLGFLFSSQPDMLGICTVYKERLSYRWGAGDGRLAKLSALLGELVDQSKQGIIFDHEAWARFCREEIRPPRQLEDPAYFNAKCVAPEILGDDSPIQDVLKFKVGQTAVGGWLKTLKANIESSEGVCKTYYDADLTAMYNRVDARRRGCEAIDKLLKGLKADLDVVQEEWHVKMSDENSDFEARCEEVFASWRAVAPSAELLENEEIRRLVDDGGIQHRTLSWWSMLKASATFKHFHGACWKFAWRMAGVWGCHLKAQETVGLPPAVVQLRMYSLLCPSKKMKKGAAQRVVMEDDYFFF</sequence>
<dbReference type="Proteomes" id="UP000253664">
    <property type="component" value="Unassembled WGS sequence"/>
</dbReference>
<comment type="catalytic activity">
    <reaction evidence="1">
        <text>RNA(n) + a ribonucleoside 5'-triphosphate = RNA(n+1) + diphosphate</text>
        <dbReference type="Rhea" id="RHEA:21248"/>
        <dbReference type="Rhea" id="RHEA-COMP:14527"/>
        <dbReference type="Rhea" id="RHEA-COMP:17342"/>
        <dbReference type="ChEBI" id="CHEBI:33019"/>
        <dbReference type="ChEBI" id="CHEBI:61557"/>
        <dbReference type="ChEBI" id="CHEBI:140395"/>
        <dbReference type="EC" id="2.7.7.48"/>
    </reaction>
</comment>
<dbReference type="InterPro" id="IPR007855">
    <property type="entry name" value="RDRP"/>
</dbReference>
<dbReference type="PANTHER" id="PTHR23079">
    <property type="entry name" value="RNA-DEPENDENT RNA POLYMERASE"/>
    <property type="match status" value="1"/>
</dbReference>
<dbReference type="Pfam" id="PF05183">
    <property type="entry name" value="RdRP"/>
    <property type="match status" value="1"/>
</dbReference>
<keyword evidence="1" id="KW-0548">Nucleotidyltransferase</keyword>
<comment type="similarity">
    <text evidence="1">Belongs to the RdRP family.</text>
</comment>
<evidence type="ECO:0000256" key="1">
    <source>
        <dbReference type="RuleBase" id="RU363098"/>
    </source>
</evidence>
<keyword evidence="1" id="KW-0694">RNA-binding</keyword>
<keyword evidence="1" id="KW-0808">Transferase</keyword>
<comment type="caution">
    <text evidence="4">The sequence shown here is derived from an EMBL/GenBank/DDBJ whole genome shotgun (WGS) entry which is preliminary data.</text>
</comment>
<dbReference type="InterPro" id="IPR057596">
    <property type="entry name" value="RDRP_core"/>
</dbReference>
<organism evidence="4 5">
    <name type="scientific">Ophiocordyceps polyrhachis-furcata BCC 54312</name>
    <dbReference type="NCBI Taxonomy" id="1330021"/>
    <lineage>
        <taxon>Eukaryota</taxon>
        <taxon>Fungi</taxon>
        <taxon>Dikarya</taxon>
        <taxon>Ascomycota</taxon>
        <taxon>Pezizomycotina</taxon>
        <taxon>Sordariomycetes</taxon>
        <taxon>Hypocreomycetidae</taxon>
        <taxon>Hypocreales</taxon>
        <taxon>Ophiocordycipitaceae</taxon>
        <taxon>Ophiocordyceps</taxon>
    </lineage>
</organism>
<proteinExistence type="inferred from homology"/>
<dbReference type="GO" id="GO:0003723">
    <property type="term" value="F:RNA binding"/>
    <property type="evidence" value="ECO:0007669"/>
    <property type="project" value="UniProtKB-KW"/>
</dbReference>
<evidence type="ECO:0000256" key="2">
    <source>
        <dbReference type="SAM" id="MobiDB-lite"/>
    </source>
</evidence>
<evidence type="ECO:0000313" key="5">
    <source>
        <dbReference type="Proteomes" id="UP000253664"/>
    </source>
</evidence>
<feature type="region of interest" description="Disordered" evidence="2">
    <location>
        <begin position="116"/>
        <end position="178"/>
    </location>
</feature>
<keyword evidence="1" id="KW-0696">RNA-directed RNA polymerase</keyword>
<dbReference type="GO" id="GO:0031380">
    <property type="term" value="C:nuclear RNA-directed RNA polymerase complex"/>
    <property type="evidence" value="ECO:0007669"/>
    <property type="project" value="TreeGrafter"/>
</dbReference>
<gene>
    <name evidence="4" type="ORF">L249_6515</name>
</gene>
<name>A0A367LK94_9HYPO</name>
<dbReference type="STRING" id="1330021.A0A367LK94"/>
<accession>A0A367LK94</accession>
<keyword evidence="5" id="KW-1185">Reference proteome</keyword>
<dbReference type="EC" id="2.7.7.48" evidence="1"/>
<evidence type="ECO:0000259" key="3">
    <source>
        <dbReference type="Pfam" id="PF05183"/>
    </source>
</evidence>
<dbReference type="Gene3D" id="1.10.8.790">
    <property type="entry name" value="RNA-dependent RNA polymerase, slab domain, helical subdomain-like"/>
    <property type="match status" value="1"/>
</dbReference>
<dbReference type="OrthoDB" id="10055769at2759"/>
<feature type="compositionally biased region" description="Basic and acidic residues" evidence="2">
    <location>
        <begin position="116"/>
        <end position="138"/>
    </location>
</feature>
<dbReference type="AlphaFoldDB" id="A0A367LK94"/>
<evidence type="ECO:0000313" key="4">
    <source>
        <dbReference type="EMBL" id="RCI14848.1"/>
    </source>
</evidence>
<dbReference type="PANTHER" id="PTHR23079:SF14">
    <property type="entry name" value="RNA-DEPENDENT RNA POLYMERASE"/>
    <property type="match status" value="1"/>
</dbReference>
<reference evidence="4 5" key="1">
    <citation type="journal article" date="2015" name="BMC Genomics">
        <title>Insights from the genome of Ophiocordyceps polyrhachis-furcata to pathogenicity and host specificity in insect fungi.</title>
        <authorList>
            <person name="Wichadakul D."/>
            <person name="Kobmoo N."/>
            <person name="Ingsriswang S."/>
            <person name="Tangphatsornruang S."/>
            <person name="Chantasingh D."/>
            <person name="Luangsa-ard J.J."/>
            <person name="Eurwilaichitr L."/>
        </authorList>
    </citation>
    <scope>NUCLEOTIDE SEQUENCE [LARGE SCALE GENOMIC DNA]</scope>
    <source>
        <strain evidence="4 5">BCC 54312</strain>
    </source>
</reference>